<protein>
    <recommendedName>
        <fullName evidence="4">Lipoprotein</fullName>
    </recommendedName>
</protein>
<organism evidence="2 3">
    <name type="scientific">Streptomyces pactum</name>
    <dbReference type="NCBI Taxonomy" id="68249"/>
    <lineage>
        <taxon>Bacteria</taxon>
        <taxon>Bacillati</taxon>
        <taxon>Actinomycetota</taxon>
        <taxon>Actinomycetes</taxon>
        <taxon>Kitasatosporales</taxon>
        <taxon>Streptomycetaceae</taxon>
        <taxon>Streptomyces</taxon>
    </lineage>
</organism>
<dbReference type="PROSITE" id="PS51257">
    <property type="entry name" value="PROKAR_LIPOPROTEIN"/>
    <property type="match status" value="1"/>
</dbReference>
<gene>
    <name evidence="2" type="ORF">IHE55_01975</name>
</gene>
<evidence type="ECO:0000256" key="1">
    <source>
        <dbReference type="SAM" id="MobiDB-lite"/>
    </source>
</evidence>
<proteinExistence type="predicted"/>
<keyword evidence="3" id="KW-1185">Reference proteome</keyword>
<name>A0ABS0NEK4_9ACTN</name>
<dbReference type="RefSeq" id="WP_197987428.1">
    <property type="nucleotide sequence ID" value="NZ_JACYXC010000001.1"/>
</dbReference>
<dbReference type="EMBL" id="JACYXC010000001">
    <property type="protein sequence ID" value="MBH5333638.1"/>
    <property type="molecule type" value="Genomic_DNA"/>
</dbReference>
<dbReference type="Proteomes" id="UP000807371">
    <property type="component" value="Unassembled WGS sequence"/>
</dbReference>
<accession>A0ABS0NEK4</accession>
<evidence type="ECO:0008006" key="4">
    <source>
        <dbReference type="Google" id="ProtNLM"/>
    </source>
</evidence>
<comment type="caution">
    <text evidence="2">The sequence shown here is derived from an EMBL/GenBank/DDBJ whole genome shotgun (WGS) entry which is preliminary data.</text>
</comment>
<feature type="region of interest" description="Disordered" evidence="1">
    <location>
        <begin position="22"/>
        <end position="56"/>
    </location>
</feature>
<evidence type="ECO:0000313" key="2">
    <source>
        <dbReference type="EMBL" id="MBH5333638.1"/>
    </source>
</evidence>
<sequence length="171" mass="17606">MRGWMAWAVAVAVGAAVLTGCDSSSDDSPGTAGPSESGRPATGGEAQRKPTSSELDFTWFPDGGGVHSLGIRHGEALMPTVNQCDGTVTFGAEVVISFPCGTERARGTMLVNPSGDKLTISWGGGVTDTFVKRPDLTVPDPTLTGVPDLEDLDRQLKELEDLVGSTSGLGG</sequence>
<reference evidence="2 3" key="1">
    <citation type="submission" date="2020-09" db="EMBL/GenBank/DDBJ databases">
        <title>Biosynthesis of the nuclear factor of activated T cells inhibitor NFAT-133 and its congeners in Streptomyces pactum.</title>
        <authorList>
            <person name="Zhou W."/>
            <person name="Posri P."/>
            <person name="Abugrain M.E."/>
            <person name="Weisberg A.J."/>
            <person name="Chang J.H."/>
            <person name="Mahmud T."/>
        </authorList>
    </citation>
    <scope>NUCLEOTIDE SEQUENCE [LARGE SCALE GENOMIC DNA]</scope>
    <source>
        <strain evidence="2 3">ATCC 27456</strain>
    </source>
</reference>
<evidence type="ECO:0000313" key="3">
    <source>
        <dbReference type="Proteomes" id="UP000807371"/>
    </source>
</evidence>